<dbReference type="SUPFAM" id="SSF52029">
    <property type="entry name" value="GroEL apical domain-like"/>
    <property type="match status" value="1"/>
</dbReference>
<comment type="similarity">
    <text evidence="1">Belongs to the chaperonin (HSP60) family.</text>
</comment>
<dbReference type="PANTHER" id="PTHR45633">
    <property type="entry name" value="60 KDA HEAT SHOCK PROTEIN, MITOCHONDRIAL"/>
    <property type="match status" value="1"/>
</dbReference>
<keyword evidence="2" id="KW-0143">Chaperone</keyword>
<gene>
    <name evidence="4" type="ORF">F511_19207</name>
</gene>
<sequence>MGSTGNRIPGEYEETARGHERRDGKPSHGESQPIGDEIVDRNNATDEAYERSKTEEDYVPEVVEATLESPTKENRGEDDEGLLLAIRRIDVFGAAKRQSLGLAPLEEGERPLHLGRNKDIFGPVNTSTQAQHTTRQTMVITRGNDRIGGSLGEFYGDRGIRPPTILGVREQVFTGSVSSSTYFMSSQESSFVTLGQRVLANPMKQLLILKSDGNKYPPSLDPGKDDSLCKWVQQLDKLIDVHEVRDITHLPFAERELMLIKIADVAAVSARNNYEVGQMIAEALSKVGRKGVVTLEEGKSAENSLYVVEGMQFDRGYIFPYFVTDSEKMAVEFENCKLLLVGKKITNARDLINALEESSRGGTSNLIMDEDIEQEALGTRGVNKMRGA</sequence>
<name>A0A2Z7D6X6_9LAMI</name>
<dbReference type="AlphaFoldDB" id="A0A2Z7D6X6"/>
<feature type="compositionally biased region" description="Basic and acidic residues" evidence="3">
    <location>
        <begin position="14"/>
        <end position="28"/>
    </location>
</feature>
<protein>
    <submittedName>
        <fullName evidence="4">RuBisCO large subunit-binding protein subunit beta, chloroplastic</fullName>
    </submittedName>
</protein>
<keyword evidence="5" id="KW-1185">Reference proteome</keyword>
<dbReference type="InterPro" id="IPR027410">
    <property type="entry name" value="TCP-1-like_intermed_sf"/>
</dbReference>
<dbReference type="OrthoDB" id="1734696at2759"/>
<dbReference type="InterPro" id="IPR027409">
    <property type="entry name" value="GroEL-like_apical_dom_sf"/>
</dbReference>
<dbReference type="GO" id="GO:0042026">
    <property type="term" value="P:protein refolding"/>
    <property type="evidence" value="ECO:0007669"/>
    <property type="project" value="InterPro"/>
</dbReference>
<organism evidence="4 5">
    <name type="scientific">Dorcoceras hygrometricum</name>
    <dbReference type="NCBI Taxonomy" id="472368"/>
    <lineage>
        <taxon>Eukaryota</taxon>
        <taxon>Viridiplantae</taxon>
        <taxon>Streptophyta</taxon>
        <taxon>Embryophyta</taxon>
        <taxon>Tracheophyta</taxon>
        <taxon>Spermatophyta</taxon>
        <taxon>Magnoliopsida</taxon>
        <taxon>eudicotyledons</taxon>
        <taxon>Gunneridae</taxon>
        <taxon>Pentapetalae</taxon>
        <taxon>asterids</taxon>
        <taxon>lamiids</taxon>
        <taxon>Lamiales</taxon>
        <taxon>Gesneriaceae</taxon>
        <taxon>Didymocarpoideae</taxon>
        <taxon>Trichosporeae</taxon>
        <taxon>Loxocarpinae</taxon>
        <taxon>Dorcoceras</taxon>
    </lineage>
</organism>
<feature type="compositionally biased region" description="Basic and acidic residues" evidence="3">
    <location>
        <begin position="38"/>
        <end position="56"/>
    </location>
</feature>
<dbReference type="InterPro" id="IPR001844">
    <property type="entry name" value="Cpn60/GroEL"/>
</dbReference>
<evidence type="ECO:0000313" key="4">
    <source>
        <dbReference type="EMBL" id="KZV54299.1"/>
    </source>
</evidence>
<reference evidence="4 5" key="1">
    <citation type="journal article" date="2015" name="Proc. Natl. Acad. Sci. U.S.A.">
        <title>The resurrection genome of Boea hygrometrica: A blueprint for survival of dehydration.</title>
        <authorList>
            <person name="Xiao L."/>
            <person name="Yang G."/>
            <person name="Zhang L."/>
            <person name="Yang X."/>
            <person name="Zhao S."/>
            <person name="Ji Z."/>
            <person name="Zhou Q."/>
            <person name="Hu M."/>
            <person name="Wang Y."/>
            <person name="Chen M."/>
            <person name="Xu Y."/>
            <person name="Jin H."/>
            <person name="Xiao X."/>
            <person name="Hu G."/>
            <person name="Bao F."/>
            <person name="Hu Y."/>
            <person name="Wan P."/>
            <person name="Li L."/>
            <person name="Deng X."/>
            <person name="Kuang T."/>
            <person name="Xiang C."/>
            <person name="Zhu J.K."/>
            <person name="Oliver M.J."/>
            <person name="He Y."/>
        </authorList>
    </citation>
    <scope>NUCLEOTIDE SEQUENCE [LARGE SCALE GENOMIC DNA]</scope>
    <source>
        <strain evidence="5">cv. XS01</strain>
    </source>
</reference>
<dbReference type="GO" id="GO:0140662">
    <property type="term" value="F:ATP-dependent protein folding chaperone"/>
    <property type="evidence" value="ECO:0007669"/>
    <property type="project" value="InterPro"/>
</dbReference>
<proteinExistence type="inferred from homology"/>
<evidence type="ECO:0000256" key="2">
    <source>
        <dbReference type="ARBA" id="ARBA00023186"/>
    </source>
</evidence>
<feature type="region of interest" description="Disordered" evidence="3">
    <location>
        <begin position="1"/>
        <end position="78"/>
    </location>
</feature>
<dbReference type="EMBL" id="KQ989546">
    <property type="protein sequence ID" value="KZV54299.1"/>
    <property type="molecule type" value="Genomic_DNA"/>
</dbReference>
<dbReference type="Proteomes" id="UP000250235">
    <property type="component" value="Unassembled WGS sequence"/>
</dbReference>
<dbReference type="Gene3D" id="3.30.260.10">
    <property type="entry name" value="TCP-1-like chaperonin intermediate domain"/>
    <property type="match status" value="1"/>
</dbReference>
<evidence type="ECO:0000256" key="3">
    <source>
        <dbReference type="SAM" id="MobiDB-lite"/>
    </source>
</evidence>
<dbReference type="SUPFAM" id="SSF54849">
    <property type="entry name" value="GroEL-intermediate domain like"/>
    <property type="match status" value="1"/>
</dbReference>
<accession>A0A2Z7D6X6</accession>
<evidence type="ECO:0000313" key="5">
    <source>
        <dbReference type="Proteomes" id="UP000250235"/>
    </source>
</evidence>
<dbReference type="Gene3D" id="3.50.7.10">
    <property type="entry name" value="GroEL"/>
    <property type="match status" value="1"/>
</dbReference>
<evidence type="ECO:0000256" key="1">
    <source>
        <dbReference type="ARBA" id="ARBA00006607"/>
    </source>
</evidence>